<dbReference type="AlphaFoldDB" id="A0AAX4JA54"/>
<dbReference type="EMBL" id="CP142728">
    <property type="protein sequence ID" value="WUR02835.1"/>
    <property type="molecule type" value="Genomic_DNA"/>
</dbReference>
<gene>
    <name evidence="2" type="ORF">VNE69_03056</name>
</gene>
<protein>
    <submittedName>
        <fullName evidence="2">Uncharacterized protein</fullName>
    </submittedName>
</protein>
<evidence type="ECO:0000256" key="1">
    <source>
        <dbReference type="SAM" id="Phobius"/>
    </source>
</evidence>
<name>A0AAX4JA54_9MICR</name>
<keyword evidence="1" id="KW-0812">Transmembrane</keyword>
<dbReference type="KEGG" id="vnx:VNE69_03056"/>
<dbReference type="Proteomes" id="UP001334084">
    <property type="component" value="Chromosome 3"/>
</dbReference>
<keyword evidence="3" id="KW-1185">Reference proteome</keyword>
<evidence type="ECO:0000313" key="2">
    <source>
        <dbReference type="EMBL" id="WUR02835.1"/>
    </source>
</evidence>
<proteinExistence type="predicted"/>
<keyword evidence="1" id="KW-1133">Transmembrane helix</keyword>
<keyword evidence="1" id="KW-0472">Membrane</keyword>
<reference evidence="2" key="1">
    <citation type="journal article" date="2024" name="BMC Genomics">
        <title>Functional annotation of a divergent genome using sequence and structure-based similarity.</title>
        <authorList>
            <person name="Svedberg D."/>
            <person name="Winiger R.R."/>
            <person name="Berg A."/>
            <person name="Sharma H."/>
            <person name="Tellgren-Roth C."/>
            <person name="Debrunner-Vossbrinck B.A."/>
            <person name="Vossbrinck C.R."/>
            <person name="Barandun J."/>
        </authorList>
    </citation>
    <scope>NUCLEOTIDE SEQUENCE</scope>
    <source>
        <strain evidence="2">Illinois isolate</strain>
    </source>
</reference>
<dbReference type="GeneID" id="90540652"/>
<sequence>MQLLCLTKIISYLNASDSSNFSNQNNIYPVESFLEIIPQTSSERYIKGSNSLLQNVGENKDTSLELVDNHFDSSEEEFIIIPIPQELTEENFRLLEKELDHKIEAFLELEDKNLKIDNEEFEDRSVRSDIAFAESRDLPLEITSENLDMLEIDFDEHTHALFESENKLSDKKSRIKSENNVELVNLAEKQESRCYKNISFVMGVFAACAVIGYAFFKGSK</sequence>
<accession>A0AAX4JA54</accession>
<dbReference type="RefSeq" id="XP_065328980.1">
    <property type="nucleotide sequence ID" value="XM_065472908.1"/>
</dbReference>
<feature type="transmembrane region" description="Helical" evidence="1">
    <location>
        <begin position="198"/>
        <end position="216"/>
    </location>
</feature>
<evidence type="ECO:0000313" key="3">
    <source>
        <dbReference type="Proteomes" id="UP001334084"/>
    </source>
</evidence>
<organism evidence="2 3">
    <name type="scientific">Vairimorpha necatrix</name>
    <dbReference type="NCBI Taxonomy" id="6039"/>
    <lineage>
        <taxon>Eukaryota</taxon>
        <taxon>Fungi</taxon>
        <taxon>Fungi incertae sedis</taxon>
        <taxon>Microsporidia</taxon>
        <taxon>Nosematidae</taxon>
        <taxon>Vairimorpha</taxon>
    </lineage>
</organism>